<sequence length="128" mass="13686">MVPCDCNVINVGKATATKVPDEKTPVCVPVAAYAACMACPCGPAGPVTPGEPALSSYMPKYALGAKRIVQLFEKPFVSLKVLPKLFVEPLMPLAEQPPDVFDKFNVYSILRERVIVVVFVNVSAGFAS</sequence>
<dbReference type="HOGENOM" id="CLU_1961804_0_0_1"/>
<organism evidence="1 2">
    <name type="scientific">Daphnia pulex</name>
    <name type="common">Water flea</name>
    <dbReference type="NCBI Taxonomy" id="6669"/>
    <lineage>
        <taxon>Eukaryota</taxon>
        <taxon>Metazoa</taxon>
        <taxon>Ecdysozoa</taxon>
        <taxon>Arthropoda</taxon>
        <taxon>Crustacea</taxon>
        <taxon>Branchiopoda</taxon>
        <taxon>Diplostraca</taxon>
        <taxon>Cladocera</taxon>
        <taxon>Anomopoda</taxon>
        <taxon>Daphniidae</taxon>
        <taxon>Daphnia</taxon>
    </lineage>
</organism>
<keyword evidence="2" id="KW-1185">Reference proteome</keyword>
<dbReference type="InParanoid" id="E9HVK7"/>
<proteinExistence type="predicted"/>
<name>E9HVK7_DAPPU</name>
<dbReference type="Proteomes" id="UP000000305">
    <property type="component" value="Unassembled WGS sequence"/>
</dbReference>
<protein>
    <submittedName>
        <fullName evidence="1">Uncharacterized protein</fullName>
    </submittedName>
</protein>
<evidence type="ECO:0000313" key="2">
    <source>
        <dbReference type="Proteomes" id="UP000000305"/>
    </source>
</evidence>
<reference evidence="1 2" key="1">
    <citation type="journal article" date="2011" name="Science">
        <title>The ecoresponsive genome of Daphnia pulex.</title>
        <authorList>
            <person name="Colbourne J.K."/>
            <person name="Pfrender M.E."/>
            <person name="Gilbert D."/>
            <person name="Thomas W.K."/>
            <person name="Tucker A."/>
            <person name="Oakley T.H."/>
            <person name="Tokishita S."/>
            <person name="Aerts A."/>
            <person name="Arnold G.J."/>
            <person name="Basu M.K."/>
            <person name="Bauer D.J."/>
            <person name="Caceres C.E."/>
            <person name="Carmel L."/>
            <person name="Casola C."/>
            <person name="Choi J.H."/>
            <person name="Detter J.C."/>
            <person name="Dong Q."/>
            <person name="Dusheyko S."/>
            <person name="Eads B.D."/>
            <person name="Frohlich T."/>
            <person name="Geiler-Samerotte K.A."/>
            <person name="Gerlach D."/>
            <person name="Hatcher P."/>
            <person name="Jogdeo S."/>
            <person name="Krijgsveld J."/>
            <person name="Kriventseva E.V."/>
            <person name="Kultz D."/>
            <person name="Laforsch C."/>
            <person name="Lindquist E."/>
            <person name="Lopez J."/>
            <person name="Manak J.R."/>
            <person name="Muller J."/>
            <person name="Pangilinan J."/>
            <person name="Patwardhan R.P."/>
            <person name="Pitluck S."/>
            <person name="Pritham E.J."/>
            <person name="Rechtsteiner A."/>
            <person name="Rho M."/>
            <person name="Rogozin I.B."/>
            <person name="Sakarya O."/>
            <person name="Salamov A."/>
            <person name="Schaack S."/>
            <person name="Shapiro H."/>
            <person name="Shiga Y."/>
            <person name="Skalitzky C."/>
            <person name="Smith Z."/>
            <person name="Souvorov A."/>
            <person name="Sung W."/>
            <person name="Tang Z."/>
            <person name="Tsuchiya D."/>
            <person name="Tu H."/>
            <person name="Vos H."/>
            <person name="Wang M."/>
            <person name="Wolf Y.I."/>
            <person name="Yamagata H."/>
            <person name="Yamada T."/>
            <person name="Ye Y."/>
            <person name="Shaw J.R."/>
            <person name="Andrews J."/>
            <person name="Crease T.J."/>
            <person name="Tang H."/>
            <person name="Lucas S.M."/>
            <person name="Robertson H.M."/>
            <person name="Bork P."/>
            <person name="Koonin E.V."/>
            <person name="Zdobnov E.M."/>
            <person name="Grigoriev I.V."/>
            <person name="Lynch M."/>
            <person name="Boore J.L."/>
        </authorList>
    </citation>
    <scope>NUCLEOTIDE SEQUENCE [LARGE SCALE GENOMIC DNA]</scope>
</reference>
<gene>
    <name evidence="1" type="ORF">DAPPUDRAFT_334456</name>
</gene>
<dbReference type="KEGG" id="dpx:DAPPUDRAFT_334456"/>
<dbReference type="AlphaFoldDB" id="E9HVK7"/>
<dbReference type="EMBL" id="GL732861">
    <property type="protein sequence ID" value="EFX64228.1"/>
    <property type="molecule type" value="Genomic_DNA"/>
</dbReference>
<accession>E9HVK7</accession>
<evidence type="ECO:0000313" key="1">
    <source>
        <dbReference type="EMBL" id="EFX64228.1"/>
    </source>
</evidence>